<proteinExistence type="predicted"/>
<keyword evidence="2" id="KW-0732">Signal</keyword>
<dbReference type="Proteomes" id="UP000216433">
    <property type="component" value="Unassembled WGS sequence"/>
</dbReference>
<evidence type="ECO:0000313" key="4">
    <source>
        <dbReference type="Proteomes" id="UP000216433"/>
    </source>
</evidence>
<feature type="chain" id="PRO_5012673244" description="Lipoprotein" evidence="2">
    <location>
        <begin position="25"/>
        <end position="288"/>
    </location>
</feature>
<accession>A0A270NRQ9</accession>
<reference evidence="3 4" key="1">
    <citation type="submission" date="2017-06" db="EMBL/GenBank/DDBJ databases">
        <title>Genome sequencing and assembly of Stenotrophomonas maltophilia DF07.</title>
        <authorList>
            <person name="Iyer R."/>
        </authorList>
    </citation>
    <scope>NUCLEOTIDE SEQUENCE [LARGE SCALE GENOMIC DNA]</scope>
    <source>
        <strain evidence="3 4">DF07</strain>
    </source>
</reference>
<name>A0A270NRQ9_STEMA</name>
<dbReference type="InterPro" id="IPR049732">
    <property type="entry name" value="Smlt3025-like"/>
</dbReference>
<gene>
    <name evidence="3" type="ORF">CEK00_02970</name>
</gene>
<protein>
    <recommendedName>
        <fullName evidence="5">Lipoprotein</fullName>
    </recommendedName>
</protein>
<evidence type="ECO:0000256" key="1">
    <source>
        <dbReference type="SAM" id="MobiDB-lite"/>
    </source>
</evidence>
<dbReference type="RefSeq" id="WP_095377180.1">
    <property type="nucleotide sequence ID" value="NZ_JACLBF010000007.1"/>
</dbReference>
<evidence type="ECO:0000313" key="3">
    <source>
        <dbReference type="EMBL" id="PAM74288.1"/>
    </source>
</evidence>
<dbReference type="EMBL" id="NJGC01000002">
    <property type="protein sequence ID" value="PAM74288.1"/>
    <property type="molecule type" value="Genomic_DNA"/>
</dbReference>
<evidence type="ECO:0008006" key="5">
    <source>
        <dbReference type="Google" id="ProtNLM"/>
    </source>
</evidence>
<feature type="signal peptide" evidence="2">
    <location>
        <begin position="1"/>
        <end position="24"/>
    </location>
</feature>
<feature type="region of interest" description="Disordered" evidence="1">
    <location>
        <begin position="24"/>
        <end position="48"/>
    </location>
</feature>
<dbReference type="AlphaFoldDB" id="A0A270NRQ9"/>
<comment type="caution">
    <text evidence="3">The sequence shown here is derived from an EMBL/GenBank/DDBJ whole genome shotgun (WGS) entry which is preliminary data.</text>
</comment>
<sequence length="288" mass="32053">MHVMSPNRCLTLALAVAVSASACARSPSTEHERNPAMSGATQTGRTINGHTYTDAPVDVKLGPNTFRIPANYLDSQIAPWPGEGVTLVIEWPDMKPTAPGARANPRTNDFRKEIAVAIDYIDRAPIETSLERLSSNQASTEEGSVERKDPRDRLDLRIAQPDVMGLTPYAIDETRMAVFSKEYEARYGQPPTRNPAYEDDWYIARAPNGNLTTFIKCENTAFRGDGVRLQGDQVISEQGQAAAGCFHYFSDVENKLSISLNYKRAFLADWKRMEDAVRDVLARSRVRK</sequence>
<dbReference type="CDD" id="cd20897">
    <property type="entry name" value="Smlt3025-like"/>
    <property type="match status" value="1"/>
</dbReference>
<evidence type="ECO:0000256" key="2">
    <source>
        <dbReference type="SAM" id="SignalP"/>
    </source>
</evidence>
<organism evidence="3 4">
    <name type="scientific">Stenotrophomonas maltophilia</name>
    <name type="common">Pseudomonas maltophilia</name>
    <name type="synonym">Xanthomonas maltophilia</name>
    <dbReference type="NCBI Taxonomy" id="40324"/>
    <lineage>
        <taxon>Bacteria</taxon>
        <taxon>Pseudomonadati</taxon>
        <taxon>Pseudomonadota</taxon>
        <taxon>Gammaproteobacteria</taxon>
        <taxon>Lysobacterales</taxon>
        <taxon>Lysobacteraceae</taxon>
        <taxon>Stenotrophomonas</taxon>
        <taxon>Stenotrophomonas maltophilia group</taxon>
    </lineage>
</organism>
<feature type="compositionally biased region" description="Polar residues" evidence="1">
    <location>
        <begin position="39"/>
        <end position="48"/>
    </location>
</feature>